<organism evidence="2 3">
    <name type="scientific">Methylomicrobium album BG8</name>
    <dbReference type="NCBI Taxonomy" id="686340"/>
    <lineage>
        <taxon>Bacteria</taxon>
        <taxon>Pseudomonadati</taxon>
        <taxon>Pseudomonadota</taxon>
        <taxon>Gammaproteobacteria</taxon>
        <taxon>Methylococcales</taxon>
        <taxon>Methylococcaceae</taxon>
        <taxon>Methylomicrobium</taxon>
    </lineage>
</organism>
<protein>
    <submittedName>
        <fullName evidence="2">Hydrogenase/urease accessory protein</fullName>
    </submittedName>
</protein>
<keyword evidence="1" id="KW-1133">Transmembrane helix</keyword>
<dbReference type="Pfam" id="PF13795">
    <property type="entry name" value="HupE_UreJ_2"/>
    <property type="match status" value="1"/>
</dbReference>
<keyword evidence="1" id="KW-0812">Transmembrane</keyword>
<feature type="transmembrane region" description="Helical" evidence="1">
    <location>
        <begin position="339"/>
        <end position="356"/>
    </location>
</feature>
<sequence>MKAGLALFYVRIALTLFGLNTAEVFAHSEPYSHLDIRLEPGRAHGKVLAHMVDLAHEGGLEKPERLLDRAFAEQNLVILHKVLDSHMLVKINGEPAHFEWQSFRIAPNRRSLSFNWTLPLARSAGKVEVSSPLFPYDPPHETYLNIYENGEIRLQDLLDRTHRSTTHYSGSIQGRIEVAREFVAQGIHHIFIGPDHILFIIGLLLPGGDLLRLLKIITAFTVAHSVTLALATLKLVNLSPSIVEPAIALSIVLVGLESLYTRLQNRRDYRIGLAFAFGLIHGFGFAGVLSDFGLPEGALGLSLASFNIGVEIGQACIVLIVTSVLTLLAARHARYARRMAYLGTLATIAAGGFWFVQRVMEV</sequence>
<keyword evidence="3" id="KW-1185">Reference proteome</keyword>
<dbReference type="InterPro" id="IPR032809">
    <property type="entry name" value="Put_HupE_UreJ"/>
</dbReference>
<dbReference type="HOGENOM" id="CLU_043645_3_0_6"/>
<evidence type="ECO:0000313" key="2">
    <source>
        <dbReference type="EMBL" id="EIC28019.1"/>
    </source>
</evidence>
<dbReference type="eggNOG" id="COG2370">
    <property type="taxonomic scope" value="Bacteria"/>
</dbReference>
<dbReference type="RefSeq" id="WP_005368644.1">
    <property type="nucleotide sequence ID" value="NZ_CM001475.1"/>
</dbReference>
<dbReference type="Proteomes" id="UP000005090">
    <property type="component" value="Chromosome"/>
</dbReference>
<feature type="transmembrane region" description="Helical" evidence="1">
    <location>
        <begin position="186"/>
        <end position="205"/>
    </location>
</feature>
<feature type="transmembrane region" description="Helical" evidence="1">
    <location>
        <begin position="272"/>
        <end position="292"/>
    </location>
</feature>
<dbReference type="EMBL" id="CM001475">
    <property type="protein sequence ID" value="EIC28019.1"/>
    <property type="molecule type" value="Genomic_DNA"/>
</dbReference>
<accession>H8GKL1</accession>
<name>H8GKL1_METAL</name>
<gene>
    <name evidence="2" type="ORF">Metal_0152</name>
</gene>
<evidence type="ECO:0000256" key="1">
    <source>
        <dbReference type="SAM" id="Phobius"/>
    </source>
</evidence>
<dbReference type="STRING" id="686340.Metal_0152"/>
<evidence type="ECO:0000313" key="3">
    <source>
        <dbReference type="Proteomes" id="UP000005090"/>
    </source>
</evidence>
<feature type="transmembrane region" description="Helical" evidence="1">
    <location>
        <begin position="312"/>
        <end position="330"/>
    </location>
</feature>
<keyword evidence="1" id="KW-0472">Membrane</keyword>
<proteinExistence type="predicted"/>
<reference evidence="2 3" key="1">
    <citation type="journal article" date="2013" name="Genome Announc.">
        <title>Genome Sequence of the Obligate Gammaproteobacterial Methanotroph Methylomicrobium album Strain BG8.</title>
        <authorList>
            <person name="Kits K.D."/>
            <person name="Kalyuzhnaya M.G."/>
            <person name="Klotz M.G."/>
            <person name="Jetten M.S."/>
            <person name="Op den Camp H.J."/>
            <person name="Vuilleumier S."/>
            <person name="Bringel F."/>
            <person name="Dispirito A.A."/>
            <person name="Murrell J.C."/>
            <person name="Bruce D."/>
            <person name="Cheng J.F."/>
            <person name="Copeland A."/>
            <person name="Goodwin L."/>
            <person name="Hauser L."/>
            <person name="Lajus A."/>
            <person name="Land M.L."/>
            <person name="Lapidus A."/>
            <person name="Lucas S."/>
            <person name="Medigue C."/>
            <person name="Pitluck S."/>
            <person name="Woyke T."/>
            <person name="Zeytun A."/>
            <person name="Stein L.Y."/>
        </authorList>
    </citation>
    <scope>NUCLEOTIDE SEQUENCE [LARGE SCALE GENOMIC DNA]</scope>
    <source>
        <strain evidence="2 3">BG8</strain>
    </source>
</reference>
<dbReference type="AlphaFoldDB" id="H8GKL1"/>